<dbReference type="PANTHER" id="PTHR18952:SF208">
    <property type="entry name" value="CARBONIC ANHYDRASE XA-RELATED"/>
    <property type="match status" value="1"/>
</dbReference>
<organism evidence="1 2">
    <name type="scientific">Acorus gramineus</name>
    <name type="common">Dwarf sweet flag</name>
    <dbReference type="NCBI Taxonomy" id="55184"/>
    <lineage>
        <taxon>Eukaryota</taxon>
        <taxon>Viridiplantae</taxon>
        <taxon>Streptophyta</taxon>
        <taxon>Embryophyta</taxon>
        <taxon>Tracheophyta</taxon>
        <taxon>Spermatophyta</taxon>
        <taxon>Magnoliopsida</taxon>
        <taxon>Liliopsida</taxon>
        <taxon>Acoraceae</taxon>
        <taxon>Acorus</taxon>
    </lineage>
</organism>
<dbReference type="EMBL" id="JAUJYN010000007">
    <property type="protein sequence ID" value="KAK1267227.1"/>
    <property type="molecule type" value="Genomic_DNA"/>
</dbReference>
<name>A0AAV9AT01_ACOGR</name>
<dbReference type="InterPro" id="IPR036398">
    <property type="entry name" value="CA_dom_sf"/>
</dbReference>
<gene>
    <name evidence="1" type="ORF">QJS04_geneDACA000331</name>
</gene>
<evidence type="ECO:0000313" key="2">
    <source>
        <dbReference type="Proteomes" id="UP001179952"/>
    </source>
</evidence>
<keyword evidence="2" id="KW-1185">Reference proteome</keyword>
<dbReference type="PANTHER" id="PTHR18952">
    <property type="entry name" value="CARBONIC ANHYDRASE"/>
    <property type="match status" value="1"/>
</dbReference>
<comment type="caution">
    <text evidence="1">The sequence shown here is derived from an EMBL/GenBank/DDBJ whole genome shotgun (WGS) entry which is preliminary data.</text>
</comment>
<sequence>MRNKIRDLKFLSQQKKKMRDFSYAERSSIGPGNWGNIHGDWVMCRDGKVQFPIDIRRESVQIQSTLGGLNLNYLASNATIENKVHTVKERTVSADQVELLKEVVNHDFKSNARPVQPLNGRQINARS</sequence>
<reference evidence="1" key="1">
    <citation type="journal article" date="2023" name="Nat. Commun.">
        <title>Diploid and tetraploid genomes of Acorus and the evolution of monocots.</title>
        <authorList>
            <person name="Ma L."/>
            <person name="Liu K.W."/>
            <person name="Li Z."/>
            <person name="Hsiao Y.Y."/>
            <person name="Qi Y."/>
            <person name="Fu T."/>
            <person name="Tang G.D."/>
            <person name="Zhang D."/>
            <person name="Sun W.H."/>
            <person name="Liu D.K."/>
            <person name="Li Y."/>
            <person name="Chen G.Z."/>
            <person name="Liu X.D."/>
            <person name="Liao X.Y."/>
            <person name="Jiang Y.T."/>
            <person name="Yu X."/>
            <person name="Hao Y."/>
            <person name="Huang J."/>
            <person name="Zhao X.W."/>
            <person name="Ke S."/>
            <person name="Chen Y.Y."/>
            <person name="Wu W.L."/>
            <person name="Hsu J.L."/>
            <person name="Lin Y.F."/>
            <person name="Huang M.D."/>
            <person name="Li C.Y."/>
            <person name="Huang L."/>
            <person name="Wang Z.W."/>
            <person name="Zhao X."/>
            <person name="Zhong W.Y."/>
            <person name="Peng D.H."/>
            <person name="Ahmad S."/>
            <person name="Lan S."/>
            <person name="Zhang J.S."/>
            <person name="Tsai W.C."/>
            <person name="Van de Peer Y."/>
            <person name="Liu Z.J."/>
        </authorList>
    </citation>
    <scope>NUCLEOTIDE SEQUENCE</scope>
    <source>
        <strain evidence="1">SCP</strain>
    </source>
</reference>
<dbReference type="GO" id="GO:0004089">
    <property type="term" value="F:carbonate dehydratase activity"/>
    <property type="evidence" value="ECO:0007669"/>
    <property type="project" value="InterPro"/>
</dbReference>
<evidence type="ECO:0000313" key="1">
    <source>
        <dbReference type="EMBL" id="KAK1267227.1"/>
    </source>
</evidence>
<dbReference type="Gene3D" id="3.10.200.10">
    <property type="entry name" value="Alpha carbonic anhydrase"/>
    <property type="match status" value="2"/>
</dbReference>
<dbReference type="GO" id="GO:0006730">
    <property type="term" value="P:one-carbon metabolic process"/>
    <property type="evidence" value="ECO:0007669"/>
    <property type="project" value="TreeGrafter"/>
</dbReference>
<dbReference type="SUPFAM" id="SSF51069">
    <property type="entry name" value="Carbonic anhydrase"/>
    <property type="match status" value="2"/>
</dbReference>
<protein>
    <submittedName>
        <fullName evidence="1">Uncharacterized protein</fullName>
    </submittedName>
</protein>
<dbReference type="GO" id="GO:0008270">
    <property type="term" value="F:zinc ion binding"/>
    <property type="evidence" value="ECO:0007669"/>
    <property type="project" value="InterPro"/>
</dbReference>
<dbReference type="InterPro" id="IPR023561">
    <property type="entry name" value="Carbonic_anhydrase_a-class"/>
</dbReference>
<accession>A0AAV9AT01</accession>
<reference evidence="1" key="2">
    <citation type="submission" date="2023-06" db="EMBL/GenBank/DDBJ databases">
        <authorList>
            <person name="Ma L."/>
            <person name="Liu K.-W."/>
            <person name="Li Z."/>
            <person name="Hsiao Y.-Y."/>
            <person name="Qi Y."/>
            <person name="Fu T."/>
            <person name="Tang G."/>
            <person name="Zhang D."/>
            <person name="Sun W.-H."/>
            <person name="Liu D.-K."/>
            <person name="Li Y."/>
            <person name="Chen G.-Z."/>
            <person name="Liu X.-D."/>
            <person name="Liao X.-Y."/>
            <person name="Jiang Y.-T."/>
            <person name="Yu X."/>
            <person name="Hao Y."/>
            <person name="Huang J."/>
            <person name="Zhao X.-W."/>
            <person name="Ke S."/>
            <person name="Chen Y.-Y."/>
            <person name="Wu W.-L."/>
            <person name="Hsu J.-L."/>
            <person name="Lin Y.-F."/>
            <person name="Huang M.-D."/>
            <person name="Li C.-Y."/>
            <person name="Huang L."/>
            <person name="Wang Z.-W."/>
            <person name="Zhao X."/>
            <person name="Zhong W.-Y."/>
            <person name="Peng D.-H."/>
            <person name="Ahmad S."/>
            <person name="Lan S."/>
            <person name="Zhang J.-S."/>
            <person name="Tsai W.-C."/>
            <person name="Van De Peer Y."/>
            <person name="Liu Z.-J."/>
        </authorList>
    </citation>
    <scope>NUCLEOTIDE SEQUENCE</scope>
    <source>
        <strain evidence="1">SCP</strain>
        <tissue evidence="1">Leaves</tissue>
    </source>
</reference>
<dbReference type="AlphaFoldDB" id="A0AAV9AT01"/>
<dbReference type="Proteomes" id="UP001179952">
    <property type="component" value="Unassembled WGS sequence"/>
</dbReference>
<proteinExistence type="predicted"/>